<evidence type="ECO:0000313" key="2">
    <source>
        <dbReference type="EMBL" id="KAL0134134.1"/>
    </source>
</evidence>
<sequence>MCRESFRLSSIFVIKKLKINLSQNIFHILLAFDELNTCPCIDRQDVRDRWKITNCKNNRESSFTMLVNCATYRQRQTFNVTRRYFLQILIIAFTTDISILKHLPFINRAFATH</sequence>
<organism evidence="2 3">
    <name type="scientific">Cardiocondyla obscurior</name>
    <dbReference type="NCBI Taxonomy" id="286306"/>
    <lineage>
        <taxon>Eukaryota</taxon>
        <taxon>Metazoa</taxon>
        <taxon>Ecdysozoa</taxon>
        <taxon>Arthropoda</taxon>
        <taxon>Hexapoda</taxon>
        <taxon>Insecta</taxon>
        <taxon>Pterygota</taxon>
        <taxon>Neoptera</taxon>
        <taxon>Endopterygota</taxon>
        <taxon>Hymenoptera</taxon>
        <taxon>Apocrita</taxon>
        <taxon>Aculeata</taxon>
        <taxon>Formicoidea</taxon>
        <taxon>Formicidae</taxon>
        <taxon>Myrmicinae</taxon>
        <taxon>Cardiocondyla</taxon>
    </lineage>
</organism>
<keyword evidence="1" id="KW-0812">Transmembrane</keyword>
<reference evidence="2 3" key="1">
    <citation type="submission" date="2023-03" db="EMBL/GenBank/DDBJ databases">
        <title>High recombination rates correlate with genetic variation in Cardiocondyla obscurior ants.</title>
        <authorList>
            <person name="Errbii M."/>
        </authorList>
    </citation>
    <scope>NUCLEOTIDE SEQUENCE [LARGE SCALE GENOMIC DNA]</scope>
    <source>
        <strain evidence="2">Alpha-2009</strain>
        <tissue evidence="2">Whole body</tissue>
    </source>
</reference>
<evidence type="ECO:0000256" key="1">
    <source>
        <dbReference type="SAM" id="Phobius"/>
    </source>
</evidence>
<keyword evidence="3" id="KW-1185">Reference proteome</keyword>
<gene>
    <name evidence="2" type="ORF">PUN28_001172</name>
</gene>
<feature type="transmembrane region" description="Helical" evidence="1">
    <location>
        <begin position="84"/>
        <end position="103"/>
    </location>
</feature>
<dbReference type="AlphaFoldDB" id="A0AAW2H3K5"/>
<protein>
    <submittedName>
        <fullName evidence="2">Uncharacterized protein</fullName>
    </submittedName>
</protein>
<dbReference type="Proteomes" id="UP001430953">
    <property type="component" value="Unassembled WGS sequence"/>
</dbReference>
<comment type="caution">
    <text evidence="2">The sequence shown here is derived from an EMBL/GenBank/DDBJ whole genome shotgun (WGS) entry which is preliminary data.</text>
</comment>
<keyword evidence="1" id="KW-0472">Membrane</keyword>
<name>A0AAW2H3K5_9HYME</name>
<accession>A0AAW2H3K5</accession>
<keyword evidence="1" id="KW-1133">Transmembrane helix</keyword>
<dbReference type="EMBL" id="JADYXP020000001">
    <property type="protein sequence ID" value="KAL0134134.1"/>
    <property type="molecule type" value="Genomic_DNA"/>
</dbReference>
<evidence type="ECO:0000313" key="3">
    <source>
        <dbReference type="Proteomes" id="UP001430953"/>
    </source>
</evidence>
<proteinExistence type="predicted"/>